<dbReference type="EMBL" id="JASMQC010000003">
    <property type="protein sequence ID" value="KAK1946695.1"/>
    <property type="molecule type" value="Genomic_DNA"/>
</dbReference>
<dbReference type="Proteomes" id="UP001259832">
    <property type="component" value="Unassembled WGS sequence"/>
</dbReference>
<evidence type="ECO:0000313" key="1">
    <source>
        <dbReference type="EMBL" id="KAK1946695.1"/>
    </source>
</evidence>
<accession>A0AAD9GY98</accession>
<name>A0AAD9GY98_9STRA</name>
<organism evidence="1 2">
    <name type="scientific">Phytophthora citrophthora</name>
    <dbReference type="NCBI Taxonomy" id="4793"/>
    <lineage>
        <taxon>Eukaryota</taxon>
        <taxon>Sar</taxon>
        <taxon>Stramenopiles</taxon>
        <taxon>Oomycota</taxon>
        <taxon>Peronosporomycetes</taxon>
        <taxon>Peronosporales</taxon>
        <taxon>Peronosporaceae</taxon>
        <taxon>Phytophthora</taxon>
    </lineage>
</organism>
<dbReference type="AlphaFoldDB" id="A0AAD9GY98"/>
<gene>
    <name evidence="1" type="ORF">P3T76_002247</name>
</gene>
<reference evidence="1" key="1">
    <citation type="submission" date="2023-08" db="EMBL/GenBank/DDBJ databases">
        <title>Reference Genome Resource for the Citrus Pathogen Phytophthora citrophthora.</title>
        <authorList>
            <person name="Moller H."/>
            <person name="Coetzee B."/>
            <person name="Rose L.J."/>
            <person name="Van Niekerk J.M."/>
        </authorList>
    </citation>
    <scope>NUCLEOTIDE SEQUENCE</scope>
    <source>
        <strain evidence="1">STE-U-9442</strain>
    </source>
</reference>
<keyword evidence="2" id="KW-1185">Reference proteome</keyword>
<comment type="caution">
    <text evidence="1">The sequence shown here is derived from an EMBL/GenBank/DDBJ whole genome shotgun (WGS) entry which is preliminary data.</text>
</comment>
<sequence length="74" mass="8084">MVGLTAKQLAQETLCVGDTIDYYRVGFVMKNRWLRTSKVLTVDASNSGSPITLASGDPSDPSMWVSAKWMQVAC</sequence>
<protein>
    <submittedName>
        <fullName evidence="1">Uncharacterized protein</fullName>
    </submittedName>
</protein>
<proteinExistence type="predicted"/>
<evidence type="ECO:0000313" key="2">
    <source>
        <dbReference type="Proteomes" id="UP001259832"/>
    </source>
</evidence>